<reference evidence="1 2" key="1">
    <citation type="journal article" date="2014" name="Genome Biol. Evol.">
        <title>Comparative Genomics of the Campylobacter lari Group.</title>
        <authorList>
            <person name="Miller W.G."/>
            <person name="Yee E."/>
            <person name="Chapman M.H."/>
            <person name="Smith T.P."/>
            <person name="Bono J.L."/>
            <person name="Huynh S."/>
            <person name="Parker C.T."/>
            <person name="Vandamme P."/>
            <person name="Luong K."/>
            <person name="Korlach J."/>
        </authorList>
    </citation>
    <scope>NUCLEOTIDE SEQUENCE [LARGE SCALE GENOMIC DNA]</scope>
    <source>
        <strain evidence="1 2">LMG 24374</strain>
    </source>
</reference>
<name>A0A0A8HD40_9BACT</name>
<protein>
    <submittedName>
        <fullName evidence="1">Uncharacterized protein</fullName>
    </submittedName>
</protein>
<gene>
    <name evidence="1" type="ORF">CSUB8521_1785</name>
</gene>
<proteinExistence type="predicted"/>
<dbReference type="KEGG" id="csm:CSUB8521_1785"/>
<sequence length="210" mass="23999">MLKELLEIKKEMEPIIHDCSVKIQVAAREVIVRKREYEIYGPMIDRVYLDNAIYIKIFGSGRDTKSTKVDIKNGLYMVYVAPDKPTNQEIMNKLKIAFESIDNKFISRILELNRRMKEVINKTQATLAKASNMNVLIETNIGEASAAHKFVITIKYLKDNQKLELKNSKSAGSFRDTKNHINLVVEKSTDSAVCEKLLHDVEVYFIGSGK</sequence>
<organism evidence="1 2">
    <name type="scientific">Campylobacter subantarcticus LMG 24374</name>
    <dbReference type="NCBI Taxonomy" id="1388751"/>
    <lineage>
        <taxon>Bacteria</taxon>
        <taxon>Pseudomonadati</taxon>
        <taxon>Campylobacterota</taxon>
        <taxon>Epsilonproteobacteria</taxon>
        <taxon>Campylobacterales</taxon>
        <taxon>Campylobacteraceae</taxon>
        <taxon>Campylobacter</taxon>
    </lineage>
</organism>
<dbReference type="Proteomes" id="UP000031135">
    <property type="component" value="Chromosome"/>
</dbReference>
<evidence type="ECO:0000313" key="2">
    <source>
        <dbReference type="Proteomes" id="UP000031135"/>
    </source>
</evidence>
<dbReference type="AlphaFoldDB" id="A0A0A8HD40"/>
<evidence type="ECO:0000313" key="1">
    <source>
        <dbReference type="EMBL" id="AJC91580.1"/>
    </source>
</evidence>
<dbReference type="HOGENOM" id="CLU_1318956_0_0_7"/>
<dbReference type="EMBL" id="CP007772">
    <property type="protein sequence ID" value="AJC91580.1"/>
    <property type="molecule type" value="Genomic_DNA"/>
</dbReference>
<dbReference type="OrthoDB" id="5359768at2"/>
<accession>A0A0A8HD40</accession>
<dbReference type="RefSeq" id="WP_039664729.1">
    <property type="nucleotide sequence ID" value="NZ_CP007772.1"/>
</dbReference>